<evidence type="ECO:0000256" key="1">
    <source>
        <dbReference type="ARBA" id="ARBA00008061"/>
    </source>
</evidence>
<keyword evidence="4" id="KW-1185">Reference proteome</keyword>
<dbReference type="Pfam" id="PF02922">
    <property type="entry name" value="CBM_48"/>
    <property type="match status" value="1"/>
</dbReference>
<dbReference type="InterPro" id="IPR004193">
    <property type="entry name" value="Glyco_hydro_13_N"/>
</dbReference>
<dbReference type="SUPFAM" id="SSF51011">
    <property type="entry name" value="Glycosyl hydrolase domain"/>
    <property type="match status" value="1"/>
</dbReference>
<comment type="similarity">
    <text evidence="1">Belongs to the glycosyl hydrolase 13 family.</text>
</comment>
<dbReference type="SUPFAM" id="SSF81296">
    <property type="entry name" value="E set domains"/>
    <property type="match status" value="1"/>
</dbReference>
<dbReference type="Gene3D" id="3.20.20.80">
    <property type="entry name" value="Glycosidases"/>
    <property type="match status" value="1"/>
</dbReference>
<accession>A0ABT6FEJ5</accession>
<dbReference type="InterPro" id="IPR013783">
    <property type="entry name" value="Ig-like_fold"/>
</dbReference>
<sequence length="678" mass="75991">MLPPGAAWIEQQRAHNFMLYSRRSERVTLLLFGEADPARPLLALDLDPRVHKTWDIWHCRVEEERARGARYYAYSVDGPRAGGSDRHPGFDPDKVLLDPYARDVFFPPSFDREAARRPGPNAGMAPLGVLPRREAPFDWEDDRPPRHDSEAVIYEMHVRGFTNAPASGVAAGRRGTFAGVVDKIPHLRDLGVTIVELLPVQQFDPQEGNYWGYMTLNFFAPHHSFAADVRDARREFKEMVKALHRAGIEVVLDVVYNHTAEGDQAGPTYSFKGIDSATYYLASDDPARPYLDYSGCGNTLACHTGAVRTLILESLRYWVTEMHVDGFRFDLASVLARNADGSFAGPDVPLLTAIRTDPVLRDVRLIAEPWDAAGAYQLGVRFPGALWHQWNGRFRDDVRRFVRGDRGTVPALMMRLYGSDDLFPDTPRDARRPSQSINYVTCHDGFTLYDLVSYDRRHNEANGHDNIDGAADNLSWNCGWEGDDGLPAEVAALRRRQAKNLCCLLLLANGVPMISAGDELLQTQRGNNNPYNQDNGTTWLDWGRLTTHADHFRFVRLMIAFRKAHPTLGRSRFWRDDVRWYGVGPSADTGDDSHSLAYALRGASQGDGDLYVMINAYHEPLTFTVQEGSPGCWGRVIDTALPSPDDIVDTMPGPPVPSMEYRVQARSVVVLLRRAADA</sequence>
<feature type="domain" description="Glycosyl hydrolase family 13 catalytic" evidence="2">
    <location>
        <begin position="155"/>
        <end position="562"/>
    </location>
</feature>
<dbReference type="InterPro" id="IPR017853">
    <property type="entry name" value="GH"/>
</dbReference>
<dbReference type="CDD" id="cd02856">
    <property type="entry name" value="E_set_GDE_Isoamylase_N"/>
    <property type="match status" value="1"/>
</dbReference>
<dbReference type="InterPro" id="IPR006047">
    <property type="entry name" value="GH13_cat_dom"/>
</dbReference>
<dbReference type="Proteomes" id="UP001216907">
    <property type="component" value="Unassembled WGS sequence"/>
</dbReference>
<dbReference type="SMART" id="SM00642">
    <property type="entry name" value="Aamy"/>
    <property type="match status" value="1"/>
</dbReference>
<dbReference type="PANTHER" id="PTHR43002">
    <property type="entry name" value="GLYCOGEN DEBRANCHING ENZYME"/>
    <property type="match status" value="1"/>
</dbReference>
<comment type="caution">
    <text evidence="3">The sequence shown here is derived from an EMBL/GenBank/DDBJ whole genome shotgun (WGS) entry which is preliminary data.</text>
</comment>
<dbReference type="Gene3D" id="2.60.40.10">
    <property type="entry name" value="Immunoglobulins"/>
    <property type="match status" value="1"/>
</dbReference>
<reference evidence="3 4" key="1">
    <citation type="submission" date="2023-03" db="EMBL/GenBank/DDBJ databases">
        <title>Paludisphaera mucosa sp. nov. a novel planctomycete from northern fen.</title>
        <authorList>
            <person name="Ivanova A."/>
        </authorList>
    </citation>
    <scope>NUCLEOTIDE SEQUENCE [LARGE SCALE GENOMIC DNA]</scope>
    <source>
        <strain evidence="3 4">Pla2</strain>
    </source>
</reference>
<dbReference type="Gene3D" id="2.60.40.1180">
    <property type="entry name" value="Golgi alpha-mannosidase II"/>
    <property type="match status" value="1"/>
</dbReference>
<gene>
    <name evidence="3" type="ORF">PZE19_19205</name>
</gene>
<dbReference type="SUPFAM" id="SSF51445">
    <property type="entry name" value="(Trans)glycosidases"/>
    <property type="match status" value="1"/>
</dbReference>
<dbReference type="Pfam" id="PF00128">
    <property type="entry name" value="Alpha-amylase"/>
    <property type="match status" value="1"/>
</dbReference>
<dbReference type="InterPro" id="IPR044505">
    <property type="entry name" value="GlgX_Isoamylase_N_E_set"/>
</dbReference>
<organism evidence="3 4">
    <name type="scientific">Paludisphaera mucosa</name>
    <dbReference type="NCBI Taxonomy" id="3030827"/>
    <lineage>
        <taxon>Bacteria</taxon>
        <taxon>Pseudomonadati</taxon>
        <taxon>Planctomycetota</taxon>
        <taxon>Planctomycetia</taxon>
        <taxon>Isosphaerales</taxon>
        <taxon>Isosphaeraceae</taxon>
        <taxon>Paludisphaera</taxon>
    </lineage>
</organism>
<dbReference type="CDD" id="cd11326">
    <property type="entry name" value="AmyAc_Glg_debranch"/>
    <property type="match status" value="1"/>
</dbReference>
<dbReference type="InterPro" id="IPR013780">
    <property type="entry name" value="Glyco_hydro_b"/>
</dbReference>
<protein>
    <submittedName>
        <fullName evidence="3">Isoamylase</fullName>
    </submittedName>
</protein>
<dbReference type="EMBL" id="JARRAG010000002">
    <property type="protein sequence ID" value="MDG3005914.1"/>
    <property type="molecule type" value="Genomic_DNA"/>
</dbReference>
<proteinExistence type="inferred from homology"/>
<dbReference type="RefSeq" id="WP_277862230.1">
    <property type="nucleotide sequence ID" value="NZ_JARRAG010000002.1"/>
</dbReference>
<evidence type="ECO:0000313" key="3">
    <source>
        <dbReference type="EMBL" id="MDG3005914.1"/>
    </source>
</evidence>
<name>A0ABT6FEJ5_9BACT</name>
<evidence type="ECO:0000313" key="4">
    <source>
        <dbReference type="Proteomes" id="UP001216907"/>
    </source>
</evidence>
<dbReference type="InterPro" id="IPR014756">
    <property type="entry name" value="Ig_E-set"/>
</dbReference>
<evidence type="ECO:0000259" key="2">
    <source>
        <dbReference type="SMART" id="SM00642"/>
    </source>
</evidence>